<evidence type="ECO:0000256" key="4">
    <source>
        <dbReference type="ARBA" id="ARBA00022617"/>
    </source>
</evidence>
<keyword evidence="12" id="KW-0812">Transmembrane</keyword>
<dbReference type="Pfam" id="PF00067">
    <property type="entry name" value="p450"/>
    <property type="match status" value="1"/>
</dbReference>
<dbReference type="SUPFAM" id="SSF48264">
    <property type="entry name" value="Cytochrome P450"/>
    <property type="match status" value="1"/>
</dbReference>
<evidence type="ECO:0000256" key="5">
    <source>
        <dbReference type="ARBA" id="ARBA00022723"/>
    </source>
</evidence>
<dbReference type="PANTHER" id="PTHR24300:SF327">
    <property type="entry name" value="CYTOCHROME P450 2F2-RELATED"/>
    <property type="match status" value="1"/>
</dbReference>
<dbReference type="InterPro" id="IPR002401">
    <property type="entry name" value="Cyt_P450_E_grp-I"/>
</dbReference>
<dbReference type="AlphaFoldDB" id="A0A7J6BJH9"/>
<keyword evidence="14" id="KW-1185">Reference proteome</keyword>
<dbReference type="FunFam" id="1.10.630.10:FF:000004">
    <property type="entry name" value="cytochrome P450 2D15 isoform X1"/>
    <property type="match status" value="1"/>
</dbReference>
<dbReference type="Proteomes" id="UP000593565">
    <property type="component" value="Unassembled WGS sequence"/>
</dbReference>
<keyword evidence="12" id="KW-1133">Transmembrane helix</keyword>
<keyword evidence="7 10" id="KW-0408">Iron</keyword>
<organism evidence="13 14">
    <name type="scientific">Ameiurus melas</name>
    <name type="common">Black bullhead</name>
    <name type="synonym">Silurus melas</name>
    <dbReference type="NCBI Taxonomy" id="219545"/>
    <lineage>
        <taxon>Eukaryota</taxon>
        <taxon>Metazoa</taxon>
        <taxon>Chordata</taxon>
        <taxon>Craniata</taxon>
        <taxon>Vertebrata</taxon>
        <taxon>Euteleostomi</taxon>
        <taxon>Actinopterygii</taxon>
        <taxon>Neopterygii</taxon>
        <taxon>Teleostei</taxon>
        <taxon>Ostariophysi</taxon>
        <taxon>Siluriformes</taxon>
        <taxon>Ictaluridae</taxon>
        <taxon>Ameiurus</taxon>
    </lineage>
</organism>
<name>A0A7J6BJH9_AMEME</name>
<evidence type="ECO:0000256" key="8">
    <source>
        <dbReference type="ARBA" id="ARBA00023033"/>
    </source>
</evidence>
<evidence type="ECO:0008006" key="15">
    <source>
        <dbReference type="Google" id="ProtNLM"/>
    </source>
</evidence>
<dbReference type="InterPro" id="IPR036396">
    <property type="entry name" value="Cyt_P450_sf"/>
</dbReference>
<dbReference type="EMBL" id="JAAGNN010000001">
    <property type="protein sequence ID" value="KAF4094311.1"/>
    <property type="molecule type" value="Genomic_DNA"/>
</dbReference>
<dbReference type="GO" id="GO:0016712">
    <property type="term" value="F:oxidoreductase activity, acting on paired donors, with incorporation or reduction of molecular oxygen, reduced flavin or flavoprotein as one donor, and incorporation of one atom of oxygen"/>
    <property type="evidence" value="ECO:0007669"/>
    <property type="project" value="TreeGrafter"/>
</dbReference>
<dbReference type="GO" id="GO:0006805">
    <property type="term" value="P:xenobiotic metabolic process"/>
    <property type="evidence" value="ECO:0007669"/>
    <property type="project" value="TreeGrafter"/>
</dbReference>
<dbReference type="GO" id="GO:0020037">
    <property type="term" value="F:heme binding"/>
    <property type="evidence" value="ECO:0007669"/>
    <property type="project" value="InterPro"/>
</dbReference>
<evidence type="ECO:0000256" key="11">
    <source>
        <dbReference type="RuleBase" id="RU000461"/>
    </source>
</evidence>
<evidence type="ECO:0000256" key="1">
    <source>
        <dbReference type="ARBA" id="ARBA00001971"/>
    </source>
</evidence>
<dbReference type="PRINTS" id="PR00385">
    <property type="entry name" value="P450"/>
</dbReference>
<sequence length="491" mass="56119">MLGSLILVGICIYLFFLLIRIQRPKNFPPGPRPLPIFGNLLHLNIRNPLKDFEMLAERYGNIYSLYLGRNPAVGLNGLKAIKEALVTKSADFSGRPQNLLFSHVTKGKGVIMADYGPAWKEHRRFALMTLRNFGLGKQSMENRILGEIEHLVAKVEKHAGSIWNPQTLFHDAASNIIYLVLFGTRYEYGDESLKNYVTLVTENTKIFNGPWSMIYDSLPLVRSLPLPFKKAFKNKYSLEKMTKTMIKEHKATRVRGEPRDFVDCYLDELDKRDNASSFDDEQLVTYILNLRAAGTDTTSNTLLTAFLYLMAYPDIQERCQQEIDEVLQGKAHASFEDRHNMPYTQAVIHESQRIANTVPLSVFHCTSRDTELMGYSIPQGTIIIPNLSSVLSEEGQWKFPHEFNPSNFLNEQGQFEKPDAFLPFSAGPRVCLGEGLARMELFLILVTLLRHFRFIWPEDAGEPDFTPIFGLTLTPKPYRMGVRLRQQAREM</sequence>
<comment type="cofactor">
    <cofactor evidence="1 10">
        <name>heme</name>
        <dbReference type="ChEBI" id="CHEBI:30413"/>
    </cofactor>
</comment>
<proteinExistence type="inferred from homology"/>
<dbReference type="GO" id="GO:0006082">
    <property type="term" value="P:organic acid metabolic process"/>
    <property type="evidence" value="ECO:0007669"/>
    <property type="project" value="TreeGrafter"/>
</dbReference>
<comment type="caution">
    <text evidence="13">The sequence shown here is derived from an EMBL/GenBank/DDBJ whole genome shotgun (WGS) entry which is preliminary data.</text>
</comment>
<dbReference type="GO" id="GO:0016020">
    <property type="term" value="C:membrane"/>
    <property type="evidence" value="ECO:0007669"/>
    <property type="project" value="UniProtKB-SubCell"/>
</dbReference>
<dbReference type="PROSITE" id="PS00086">
    <property type="entry name" value="CYTOCHROME_P450"/>
    <property type="match status" value="1"/>
</dbReference>
<protein>
    <recommendedName>
        <fullName evidence="15">Cytochrome P450</fullName>
    </recommendedName>
</protein>
<comment type="subcellular location">
    <subcellularLocation>
        <location evidence="2">Membrane</location>
    </subcellularLocation>
</comment>
<keyword evidence="6 11" id="KW-0560">Oxidoreductase</keyword>
<dbReference type="InterPro" id="IPR001128">
    <property type="entry name" value="Cyt_P450"/>
</dbReference>
<comment type="similarity">
    <text evidence="3 11">Belongs to the cytochrome P450 family.</text>
</comment>
<evidence type="ECO:0000256" key="12">
    <source>
        <dbReference type="SAM" id="Phobius"/>
    </source>
</evidence>
<evidence type="ECO:0000256" key="2">
    <source>
        <dbReference type="ARBA" id="ARBA00004370"/>
    </source>
</evidence>
<evidence type="ECO:0000256" key="3">
    <source>
        <dbReference type="ARBA" id="ARBA00010617"/>
    </source>
</evidence>
<dbReference type="InterPro" id="IPR050182">
    <property type="entry name" value="Cytochrome_P450_fam2"/>
</dbReference>
<dbReference type="GO" id="GO:0005737">
    <property type="term" value="C:cytoplasm"/>
    <property type="evidence" value="ECO:0007669"/>
    <property type="project" value="TreeGrafter"/>
</dbReference>
<feature type="binding site" description="axial binding residue" evidence="10">
    <location>
        <position position="431"/>
    </location>
    <ligand>
        <name>heme</name>
        <dbReference type="ChEBI" id="CHEBI:30413"/>
    </ligand>
    <ligandPart>
        <name>Fe</name>
        <dbReference type="ChEBI" id="CHEBI:18248"/>
    </ligandPart>
</feature>
<gene>
    <name evidence="13" type="ORF">AMELA_G00011570</name>
</gene>
<keyword evidence="5 10" id="KW-0479">Metal-binding</keyword>
<dbReference type="PANTHER" id="PTHR24300">
    <property type="entry name" value="CYTOCHROME P450 508A4-RELATED"/>
    <property type="match status" value="1"/>
</dbReference>
<evidence type="ECO:0000256" key="10">
    <source>
        <dbReference type="PIRSR" id="PIRSR602401-1"/>
    </source>
</evidence>
<evidence type="ECO:0000256" key="7">
    <source>
        <dbReference type="ARBA" id="ARBA00023004"/>
    </source>
</evidence>
<keyword evidence="9 12" id="KW-0472">Membrane</keyword>
<evidence type="ECO:0000313" key="14">
    <source>
        <dbReference type="Proteomes" id="UP000593565"/>
    </source>
</evidence>
<evidence type="ECO:0000313" key="13">
    <source>
        <dbReference type="EMBL" id="KAF4094311.1"/>
    </source>
</evidence>
<dbReference type="InterPro" id="IPR017972">
    <property type="entry name" value="Cyt_P450_CS"/>
</dbReference>
<reference evidence="13 14" key="1">
    <citation type="submission" date="2020-02" db="EMBL/GenBank/DDBJ databases">
        <title>A chromosome-scale genome assembly of the black bullhead catfish (Ameiurus melas).</title>
        <authorList>
            <person name="Wen M."/>
            <person name="Zham M."/>
            <person name="Cabau C."/>
            <person name="Klopp C."/>
            <person name="Donnadieu C."/>
            <person name="Roques C."/>
            <person name="Bouchez O."/>
            <person name="Lampietro C."/>
            <person name="Jouanno E."/>
            <person name="Herpin A."/>
            <person name="Louis A."/>
            <person name="Berthelot C."/>
            <person name="Parey E."/>
            <person name="Roest-Crollius H."/>
            <person name="Braasch I."/>
            <person name="Postlethwait J."/>
            <person name="Robinson-Rechavi M."/>
            <person name="Echchiki A."/>
            <person name="Begum T."/>
            <person name="Montfort J."/>
            <person name="Schartl M."/>
            <person name="Bobe J."/>
            <person name="Guiguen Y."/>
        </authorList>
    </citation>
    <scope>NUCLEOTIDE SEQUENCE [LARGE SCALE GENOMIC DNA]</scope>
    <source>
        <strain evidence="13">M_S1</strain>
        <tissue evidence="13">Blood</tissue>
    </source>
</reference>
<feature type="transmembrane region" description="Helical" evidence="12">
    <location>
        <begin position="6"/>
        <end position="22"/>
    </location>
</feature>
<dbReference type="PRINTS" id="PR00463">
    <property type="entry name" value="EP450I"/>
</dbReference>
<keyword evidence="4 10" id="KW-0349">Heme</keyword>
<evidence type="ECO:0000256" key="9">
    <source>
        <dbReference type="ARBA" id="ARBA00023136"/>
    </source>
</evidence>
<evidence type="ECO:0000256" key="6">
    <source>
        <dbReference type="ARBA" id="ARBA00023002"/>
    </source>
</evidence>
<dbReference type="Gene3D" id="1.10.630.10">
    <property type="entry name" value="Cytochrome P450"/>
    <property type="match status" value="1"/>
</dbReference>
<accession>A0A7J6BJH9</accession>
<dbReference type="GO" id="GO:0005506">
    <property type="term" value="F:iron ion binding"/>
    <property type="evidence" value="ECO:0007669"/>
    <property type="project" value="InterPro"/>
</dbReference>
<keyword evidence="8 11" id="KW-0503">Monooxygenase</keyword>